<protein>
    <submittedName>
        <fullName evidence="2">Uncharacterized protein</fullName>
    </submittedName>
</protein>
<feature type="region of interest" description="Disordered" evidence="1">
    <location>
        <begin position="62"/>
        <end position="212"/>
    </location>
</feature>
<organism evidence="2 3">
    <name type="scientific">Penicillium brasilianum</name>
    <dbReference type="NCBI Taxonomy" id="104259"/>
    <lineage>
        <taxon>Eukaryota</taxon>
        <taxon>Fungi</taxon>
        <taxon>Dikarya</taxon>
        <taxon>Ascomycota</taxon>
        <taxon>Pezizomycotina</taxon>
        <taxon>Eurotiomycetes</taxon>
        <taxon>Eurotiomycetidae</taxon>
        <taxon>Eurotiales</taxon>
        <taxon>Aspergillaceae</taxon>
        <taxon>Penicillium</taxon>
    </lineage>
</organism>
<feature type="region of interest" description="Disordered" evidence="1">
    <location>
        <begin position="300"/>
        <end position="319"/>
    </location>
</feature>
<feature type="region of interest" description="Disordered" evidence="1">
    <location>
        <begin position="355"/>
        <end position="375"/>
    </location>
</feature>
<name>A0A0F7TQS6_PENBI</name>
<sequence length="507" mass="55505">MLSPNYPHARSPPPVRPSRSLEGLERVIPPTLMSPYPTTSAITMGYSSSMLYKPHYSPTRSDLFLNKPLPARPLADAPPDVPEYSAMWSDSSDDESDSDSELTVDGSTVGDPSEPRNSTESFPIFVSSGSDDYGDLVDHPAPADPERISLGLAPLRSSSPPTIAVESHARTDSVESLVESVNASSEPESEYELAHNPTTKRSDAQYGRLSQWSQNRTGTNHYFREKKWDFFPELATPSAAQAAGGRTSPALASRSGESRKKDGRLNVSSKSRRWHSLDRPGLGLASGVRHSIKTYVHRTLSRDSTDAKAREAPRPSTAPVEQLEADMAFHRPADITVAPHSDINVQLRTLSMSTASTASEMPPSPASPRSARSFQPRPKQLAVPMSNYQKYGPAIWESPKKAKKKASRNQMYFGTRSTPTSPTSGQFSIANPTPPLSPPLKLQLQNGSREALRVIQGGSSQVLVKLDGAKKKMSESKDERRREQLKAQIKLIGPVNPHTYMQSNPWV</sequence>
<evidence type="ECO:0000313" key="2">
    <source>
        <dbReference type="EMBL" id="CEJ57342.1"/>
    </source>
</evidence>
<dbReference type="AlphaFoldDB" id="A0A0F7TQS6"/>
<evidence type="ECO:0000256" key="1">
    <source>
        <dbReference type="SAM" id="MobiDB-lite"/>
    </source>
</evidence>
<feature type="compositionally biased region" description="Low complexity" evidence="1">
    <location>
        <begin position="355"/>
        <end position="373"/>
    </location>
</feature>
<feature type="compositionally biased region" description="Basic and acidic residues" evidence="1">
    <location>
        <begin position="300"/>
        <end position="313"/>
    </location>
</feature>
<dbReference type="STRING" id="104259.A0A0F7TQS6"/>
<keyword evidence="3" id="KW-1185">Reference proteome</keyword>
<dbReference type="Proteomes" id="UP000042958">
    <property type="component" value="Unassembled WGS sequence"/>
</dbReference>
<feature type="compositionally biased region" description="Acidic residues" evidence="1">
    <location>
        <begin position="91"/>
        <end position="102"/>
    </location>
</feature>
<reference evidence="3" key="1">
    <citation type="journal article" date="2015" name="Genome Announc.">
        <title>Draft genome sequence of the fungus Penicillium brasilianum MG11.</title>
        <authorList>
            <person name="Horn F."/>
            <person name="Linde J."/>
            <person name="Mattern D.J."/>
            <person name="Walther G."/>
            <person name="Guthke R."/>
            <person name="Brakhage A.A."/>
            <person name="Valiante V."/>
        </authorList>
    </citation>
    <scope>NUCLEOTIDE SEQUENCE [LARGE SCALE GENOMIC DNA]</scope>
    <source>
        <strain evidence="3">MG11</strain>
    </source>
</reference>
<feature type="compositionally biased region" description="Low complexity" evidence="1">
    <location>
        <begin position="68"/>
        <end position="78"/>
    </location>
</feature>
<dbReference type="OrthoDB" id="4225223at2759"/>
<proteinExistence type="predicted"/>
<feature type="region of interest" description="Disordered" evidence="1">
    <location>
        <begin position="237"/>
        <end position="285"/>
    </location>
</feature>
<feature type="region of interest" description="Disordered" evidence="1">
    <location>
        <begin position="1"/>
        <end position="40"/>
    </location>
</feature>
<accession>A0A0F7TQS6</accession>
<evidence type="ECO:0000313" key="3">
    <source>
        <dbReference type="Proteomes" id="UP000042958"/>
    </source>
</evidence>
<dbReference type="EMBL" id="CDHK01000005">
    <property type="protein sequence ID" value="CEJ57342.1"/>
    <property type="molecule type" value="Genomic_DNA"/>
</dbReference>
<gene>
    <name evidence="2" type="ORF">PMG11_06038</name>
</gene>